<dbReference type="GO" id="GO:0016787">
    <property type="term" value="F:hydrolase activity"/>
    <property type="evidence" value="ECO:0007669"/>
    <property type="project" value="UniProtKB-KW"/>
</dbReference>
<dbReference type="Pfam" id="PF03372">
    <property type="entry name" value="Exo_endo_phos"/>
    <property type="match status" value="1"/>
</dbReference>
<feature type="domain" description="Endonuclease/exonuclease/phosphatase" evidence="2">
    <location>
        <begin position="19"/>
        <end position="255"/>
    </location>
</feature>
<dbReference type="PANTHER" id="PTHR15822">
    <property type="entry name" value="TRAF AND TNF RECEPTOR-ASSOCIATED PROTEIN"/>
    <property type="match status" value="1"/>
</dbReference>
<dbReference type="PANTHER" id="PTHR15822:SF23">
    <property type="entry name" value="ENDONUCLEASE_EXONUCLEASE_PHOSPHATASE FAMILY PROTEIN"/>
    <property type="match status" value="1"/>
</dbReference>
<dbReference type="RefSeq" id="WP_023051265.1">
    <property type="nucleotide sequence ID" value="NZ_CP173062.2"/>
</dbReference>
<evidence type="ECO:0000313" key="3">
    <source>
        <dbReference type="EMBL" id="ERT68340.1"/>
    </source>
</evidence>
<dbReference type="eggNOG" id="COG3568">
    <property type="taxonomic scope" value="Bacteria"/>
</dbReference>
<keyword evidence="1" id="KW-0378">Hydrolase</keyword>
<dbReference type="SUPFAM" id="SSF56219">
    <property type="entry name" value="DNase I-like"/>
    <property type="match status" value="1"/>
</dbReference>
<dbReference type="AlphaFoldDB" id="U7V9Y6"/>
<dbReference type="STRING" id="1319815.HMPREF0202_01729"/>
<dbReference type="Gene3D" id="3.60.10.10">
    <property type="entry name" value="Endonuclease/exonuclease/phosphatase"/>
    <property type="match status" value="1"/>
</dbReference>
<name>U7V9Y6_9FUSO</name>
<dbReference type="Proteomes" id="UP000017081">
    <property type="component" value="Unassembled WGS sequence"/>
</dbReference>
<dbReference type="InterPro" id="IPR036691">
    <property type="entry name" value="Endo/exonu/phosph_ase_sf"/>
</dbReference>
<dbReference type="InterPro" id="IPR005135">
    <property type="entry name" value="Endo/exonuclease/phosphatase"/>
</dbReference>
<accession>U7V9Y6</accession>
<dbReference type="InterPro" id="IPR051547">
    <property type="entry name" value="TDP2-like"/>
</dbReference>
<dbReference type="EMBL" id="AXZF01000067">
    <property type="protein sequence ID" value="ERT68340.1"/>
    <property type="molecule type" value="Genomic_DNA"/>
</dbReference>
<reference evidence="3 4" key="1">
    <citation type="submission" date="2013-08" db="EMBL/GenBank/DDBJ databases">
        <authorList>
            <person name="Weinstock G."/>
            <person name="Sodergren E."/>
            <person name="Wylie T."/>
            <person name="Fulton L."/>
            <person name="Fulton R."/>
            <person name="Fronick C."/>
            <person name="O'Laughlin M."/>
            <person name="Godfrey J."/>
            <person name="Miner T."/>
            <person name="Herter B."/>
            <person name="Appelbaum E."/>
            <person name="Cordes M."/>
            <person name="Lek S."/>
            <person name="Wollam A."/>
            <person name="Pepin K.H."/>
            <person name="Palsikar V.B."/>
            <person name="Mitreva M."/>
            <person name="Wilson R.K."/>
        </authorList>
    </citation>
    <scope>NUCLEOTIDE SEQUENCE [LARGE SCALE GENOMIC DNA]</scope>
    <source>
        <strain evidence="3 4">ATCC BAA-474</strain>
    </source>
</reference>
<evidence type="ECO:0000256" key="1">
    <source>
        <dbReference type="ARBA" id="ARBA00022801"/>
    </source>
</evidence>
<dbReference type="HOGENOM" id="CLU_086635_0_0_0"/>
<evidence type="ECO:0000313" key="4">
    <source>
        <dbReference type="Proteomes" id="UP000017081"/>
    </source>
</evidence>
<keyword evidence="4" id="KW-1185">Reference proteome</keyword>
<dbReference type="PATRIC" id="fig|1319815.3.peg.1668"/>
<dbReference type="CDD" id="cd09079">
    <property type="entry name" value="RgfB-like"/>
    <property type="match status" value="1"/>
</dbReference>
<organism evidence="3 4">
    <name type="scientific">Cetobacterium somerae ATCC BAA-474</name>
    <dbReference type="NCBI Taxonomy" id="1319815"/>
    <lineage>
        <taxon>Bacteria</taxon>
        <taxon>Fusobacteriati</taxon>
        <taxon>Fusobacteriota</taxon>
        <taxon>Fusobacteriia</taxon>
        <taxon>Fusobacteriales</taxon>
        <taxon>Fusobacteriaceae</taxon>
        <taxon>Cetobacterium</taxon>
    </lineage>
</organism>
<comment type="caution">
    <text evidence="3">The sequence shown here is derived from an EMBL/GenBank/DDBJ whole genome shotgun (WGS) entry which is preliminary data.</text>
</comment>
<gene>
    <name evidence="3" type="ORF">HMPREF0202_01729</name>
</gene>
<sequence>MKLLTLNCHSWQEKNQLEKMRYLAKVIFEENYEVVALQEVNQLIEDKILYDDIREGNFIDILCKELKKLGVEYSYRWDYHHVGYDVFHEGTGILFKGELKESLGEFIGKTKDTNFWKTRKFTMISKLVGDIVIDFYSCHMGWWKDSENPFEEQLDELIDFANKRGNIYFLMGDFNNDANIRGEGYDYLLTKGIKDTYLEAIKKDDGITVPGVIAGWEGKCSNPKRIDFIFTNSESTIKSSEVIFNGKNKEIISDHFGVTIEI</sequence>
<proteinExistence type="predicted"/>
<protein>
    <recommendedName>
        <fullName evidence="2">Endonuclease/exonuclease/phosphatase domain-containing protein</fullName>
    </recommendedName>
</protein>
<evidence type="ECO:0000259" key="2">
    <source>
        <dbReference type="Pfam" id="PF03372"/>
    </source>
</evidence>